<dbReference type="AlphaFoldDB" id="A0AAN6XBB6"/>
<evidence type="ECO:0000313" key="8">
    <source>
        <dbReference type="EMBL" id="KAK4194682.1"/>
    </source>
</evidence>
<keyword evidence="3" id="KW-0285">Flavoprotein</keyword>
<feature type="domain" description="FAD-binding PCMH-type" evidence="7">
    <location>
        <begin position="78"/>
        <end position="250"/>
    </location>
</feature>
<name>A0AAN6XBB6_9PEZI</name>
<dbReference type="InterPro" id="IPR012951">
    <property type="entry name" value="BBE"/>
</dbReference>
<feature type="chain" id="PRO_5042922928" description="FAD-binding PCMH-type domain-containing protein" evidence="6">
    <location>
        <begin position="23"/>
        <end position="519"/>
    </location>
</feature>
<comment type="similarity">
    <text evidence="2">Belongs to the oxygen-dependent FAD-linked oxidoreductase family.</text>
</comment>
<evidence type="ECO:0000256" key="5">
    <source>
        <dbReference type="ARBA" id="ARBA00023002"/>
    </source>
</evidence>
<dbReference type="Proteomes" id="UP001303160">
    <property type="component" value="Unassembled WGS sequence"/>
</dbReference>
<dbReference type="GO" id="GO:0016491">
    <property type="term" value="F:oxidoreductase activity"/>
    <property type="evidence" value="ECO:0007669"/>
    <property type="project" value="UniProtKB-KW"/>
</dbReference>
<dbReference type="PROSITE" id="PS51387">
    <property type="entry name" value="FAD_PCMH"/>
    <property type="match status" value="1"/>
</dbReference>
<sequence>MRLPSLAVAASLLVSFTPAIEACTFQHDDFPTVISARTPPIPSDILDKLSPKLSPSAKIIFPSSPLWSNASQRWNELSRPTYSAIIEVSTERDISESVKYANKHNIPFFAFSQGHGSYYGLERFQDGIGISLSSLSRKIELDSSGKWATIGGGMRSKDVIDYLWKRGKQTPTGGCGCVGVIGPMLGGGHNWIQGQVGLMADQVLGFRVVLANGEVVSVDDKTNKDLFWAMRGAGHNFGIVSEAKYKVYDVKEPKWSVETFTFRSSRLEDVYTYANKKLNGKGDPRLLMWGTWFLNPAIDEKPVIQFQWIYNGPLAELKKLSKDTHALKADAYTSMEVDYPELSPSLGYGAEQYACQTDGRGNRLLRGIDVDQYDVKSLRKWYDAFAATVMTEPTFQTSFCILEGYSTQAVQAVPDKSTAYALRGERLLLAPAIFWQKGNATLDEKARKWSKEMYLAASGSAKKKSYVNYAHGDEPVEALYGYEPWRLEKLRKVKKQYDPQGKFGFFNPINPATQGHRDM</sequence>
<keyword evidence="4" id="KW-0274">FAD</keyword>
<dbReference type="Pfam" id="PF01565">
    <property type="entry name" value="FAD_binding_4"/>
    <property type="match status" value="1"/>
</dbReference>
<evidence type="ECO:0000256" key="2">
    <source>
        <dbReference type="ARBA" id="ARBA00005466"/>
    </source>
</evidence>
<dbReference type="InterPro" id="IPR016167">
    <property type="entry name" value="FAD-bd_PCMH_sub1"/>
</dbReference>
<dbReference type="Gene3D" id="3.30.43.10">
    <property type="entry name" value="Uridine Diphospho-n-acetylenolpyruvylglucosamine Reductase, domain 2"/>
    <property type="match status" value="1"/>
</dbReference>
<dbReference type="InterPro" id="IPR006094">
    <property type="entry name" value="Oxid_FAD_bind_N"/>
</dbReference>
<dbReference type="InterPro" id="IPR050416">
    <property type="entry name" value="FAD-linked_Oxidoreductase"/>
</dbReference>
<comment type="cofactor">
    <cofactor evidence="1">
        <name>FAD</name>
        <dbReference type="ChEBI" id="CHEBI:57692"/>
    </cofactor>
</comment>
<dbReference type="InterPro" id="IPR036318">
    <property type="entry name" value="FAD-bd_PCMH-like_sf"/>
</dbReference>
<dbReference type="SUPFAM" id="SSF56176">
    <property type="entry name" value="FAD-binding/transporter-associated domain-like"/>
    <property type="match status" value="1"/>
</dbReference>
<comment type="caution">
    <text evidence="8">The sequence shown here is derived from an EMBL/GenBank/DDBJ whole genome shotgun (WGS) entry which is preliminary data.</text>
</comment>
<dbReference type="PANTHER" id="PTHR42973:SF9">
    <property type="entry name" value="FAD-BINDING PCMH-TYPE DOMAIN-CONTAINING PROTEIN-RELATED"/>
    <property type="match status" value="1"/>
</dbReference>
<dbReference type="Gene3D" id="3.40.462.20">
    <property type="match status" value="1"/>
</dbReference>
<protein>
    <recommendedName>
        <fullName evidence="7">FAD-binding PCMH-type domain-containing protein</fullName>
    </recommendedName>
</protein>
<evidence type="ECO:0000256" key="4">
    <source>
        <dbReference type="ARBA" id="ARBA00022827"/>
    </source>
</evidence>
<keyword evidence="6" id="KW-0732">Signal</keyword>
<dbReference type="PANTHER" id="PTHR42973">
    <property type="entry name" value="BINDING OXIDOREDUCTASE, PUTATIVE (AFU_ORTHOLOGUE AFUA_1G17690)-RELATED"/>
    <property type="match status" value="1"/>
</dbReference>
<evidence type="ECO:0000256" key="1">
    <source>
        <dbReference type="ARBA" id="ARBA00001974"/>
    </source>
</evidence>
<evidence type="ECO:0000256" key="3">
    <source>
        <dbReference type="ARBA" id="ARBA00022630"/>
    </source>
</evidence>
<keyword evidence="9" id="KW-1185">Reference proteome</keyword>
<reference evidence="8" key="1">
    <citation type="journal article" date="2023" name="Mol. Phylogenet. Evol.">
        <title>Genome-scale phylogeny and comparative genomics of the fungal order Sordariales.</title>
        <authorList>
            <person name="Hensen N."/>
            <person name="Bonometti L."/>
            <person name="Westerberg I."/>
            <person name="Brannstrom I.O."/>
            <person name="Guillou S."/>
            <person name="Cros-Aarteil S."/>
            <person name="Calhoun S."/>
            <person name="Haridas S."/>
            <person name="Kuo A."/>
            <person name="Mondo S."/>
            <person name="Pangilinan J."/>
            <person name="Riley R."/>
            <person name="LaButti K."/>
            <person name="Andreopoulos B."/>
            <person name="Lipzen A."/>
            <person name="Chen C."/>
            <person name="Yan M."/>
            <person name="Daum C."/>
            <person name="Ng V."/>
            <person name="Clum A."/>
            <person name="Steindorff A."/>
            <person name="Ohm R.A."/>
            <person name="Martin F."/>
            <person name="Silar P."/>
            <person name="Natvig D.O."/>
            <person name="Lalanne C."/>
            <person name="Gautier V."/>
            <person name="Ament-Velasquez S.L."/>
            <person name="Kruys A."/>
            <person name="Hutchinson M.I."/>
            <person name="Powell A.J."/>
            <person name="Barry K."/>
            <person name="Miller A.N."/>
            <person name="Grigoriev I.V."/>
            <person name="Debuchy R."/>
            <person name="Gladieux P."/>
            <person name="Hiltunen Thoren M."/>
            <person name="Johannesson H."/>
        </authorList>
    </citation>
    <scope>NUCLEOTIDE SEQUENCE</scope>
    <source>
        <strain evidence="8">CBS 315.58</strain>
    </source>
</reference>
<gene>
    <name evidence="8" type="ORF">QBC40DRAFT_290294</name>
</gene>
<organism evidence="8 9">
    <name type="scientific">Triangularia verruculosa</name>
    <dbReference type="NCBI Taxonomy" id="2587418"/>
    <lineage>
        <taxon>Eukaryota</taxon>
        <taxon>Fungi</taxon>
        <taxon>Dikarya</taxon>
        <taxon>Ascomycota</taxon>
        <taxon>Pezizomycotina</taxon>
        <taxon>Sordariomycetes</taxon>
        <taxon>Sordariomycetidae</taxon>
        <taxon>Sordariales</taxon>
        <taxon>Podosporaceae</taxon>
        <taxon>Triangularia</taxon>
    </lineage>
</organism>
<evidence type="ECO:0000259" key="7">
    <source>
        <dbReference type="PROSITE" id="PS51387"/>
    </source>
</evidence>
<dbReference type="InterPro" id="IPR016166">
    <property type="entry name" value="FAD-bd_PCMH"/>
</dbReference>
<dbReference type="Gene3D" id="3.30.465.10">
    <property type="match status" value="1"/>
</dbReference>
<dbReference type="InterPro" id="IPR016169">
    <property type="entry name" value="FAD-bd_PCMH_sub2"/>
</dbReference>
<dbReference type="GO" id="GO:0071949">
    <property type="term" value="F:FAD binding"/>
    <property type="evidence" value="ECO:0007669"/>
    <property type="project" value="InterPro"/>
</dbReference>
<proteinExistence type="inferred from homology"/>
<keyword evidence="5" id="KW-0560">Oxidoreductase</keyword>
<feature type="signal peptide" evidence="6">
    <location>
        <begin position="1"/>
        <end position="22"/>
    </location>
</feature>
<reference evidence="8" key="2">
    <citation type="submission" date="2023-05" db="EMBL/GenBank/DDBJ databases">
        <authorList>
            <consortium name="Lawrence Berkeley National Laboratory"/>
            <person name="Steindorff A."/>
            <person name="Hensen N."/>
            <person name="Bonometti L."/>
            <person name="Westerberg I."/>
            <person name="Brannstrom I.O."/>
            <person name="Guillou S."/>
            <person name="Cros-Aarteil S."/>
            <person name="Calhoun S."/>
            <person name="Haridas S."/>
            <person name="Kuo A."/>
            <person name="Mondo S."/>
            <person name="Pangilinan J."/>
            <person name="Riley R."/>
            <person name="Labutti K."/>
            <person name="Andreopoulos B."/>
            <person name="Lipzen A."/>
            <person name="Chen C."/>
            <person name="Yanf M."/>
            <person name="Daum C."/>
            <person name="Ng V."/>
            <person name="Clum A."/>
            <person name="Ohm R."/>
            <person name="Martin F."/>
            <person name="Silar P."/>
            <person name="Natvig D."/>
            <person name="Lalanne C."/>
            <person name="Gautier V."/>
            <person name="Ament-Velasquez S.L."/>
            <person name="Kruys A."/>
            <person name="Hutchinson M.I."/>
            <person name="Powell A.J."/>
            <person name="Barry K."/>
            <person name="Miller A.N."/>
            <person name="Grigoriev I.V."/>
            <person name="Debuchy R."/>
            <person name="Gladieux P."/>
            <person name="Thoren M.H."/>
            <person name="Johannesson H."/>
        </authorList>
    </citation>
    <scope>NUCLEOTIDE SEQUENCE</scope>
    <source>
        <strain evidence="8">CBS 315.58</strain>
    </source>
</reference>
<dbReference type="EMBL" id="MU864045">
    <property type="protein sequence ID" value="KAK4194682.1"/>
    <property type="molecule type" value="Genomic_DNA"/>
</dbReference>
<accession>A0AAN6XBB6</accession>
<evidence type="ECO:0000313" key="9">
    <source>
        <dbReference type="Proteomes" id="UP001303160"/>
    </source>
</evidence>
<evidence type="ECO:0000256" key="6">
    <source>
        <dbReference type="SAM" id="SignalP"/>
    </source>
</evidence>
<dbReference type="Pfam" id="PF08031">
    <property type="entry name" value="BBE"/>
    <property type="match status" value="1"/>
</dbReference>